<dbReference type="SUPFAM" id="SSF55073">
    <property type="entry name" value="Nucleotide cyclase"/>
    <property type="match status" value="1"/>
</dbReference>
<feature type="domain" description="GGDEF" evidence="1">
    <location>
        <begin position="178"/>
        <end position="311"/>
    </location>
</feature>
<dbReference type="EMBL" id="JBHSPH010000020">
    <property type="protein sequence ID" value="MFC5865433.1"/>
    <property type="molecule type" value="Genomic_DNA"/>
</dbReference>
<evidence type="ECO:0000313" key="2">
    <source>
        <dbReference type="EMBL" id="MFC5865433.1"/>
    </source>
</evidence>
<dbReference type="EC" id="2.7.7.65" evidence="2"/>
<dbReference type="SMART" id="SM00267">
    <property type="entry name" value="GGDEF"/>
    <property type="match status" value="1"/>
</dbReference>
<dbReference type="InterPro" id="IPR043128">
    <property type="entry name" value="Rev_trsase/Diguanyl_cyclase"/>
</dbReference>
<dbReference type="NCBIfam" id="TIGR00229">
    <property type="entry name" value="sensory_box"/>
    <property type="match status" value="1"/>
</dbReference>
<protein>
    <submittedName>
        <fullName evidence="2">Diguanylate cyclase domain-containing protein</fullName>
        <ecNumber evidence="2">2.7.7.65</ecNumber>
    </submittedName>
</protein>
<dbReference type="GO" id="GO:0052621">
    <property type="term" value="F:diguanylate cyclase activity"/>
    <property type="evidence" value="ECO:0007669"/>
    <property type="project" value="UniProtKB-EC"/>
</dbReference>
<dbReference type="Gene3D" id="3.30.70.270">
    <property type="match status" value="1"/>
</dbReference>
<dbReference type="InterPro" id="IPR013767">
    <property type="entry name" value="PAS_fold"/>
</dbReference>
<dbReference type="InterPro" id="IPR000160">
    <property type="entry name" value="GGDEF_dom"/>
</dbReference>
<reference evidence="3" key="1">
    <citation type="journal article" date="2019" name="Int. J. Syst. Evol. Microbiol.">
        <title>The Global Catalogue of Microorganisms (GCM) 10K type strain sequencing project: providing services to taxonomists for standard genome sequencing and annotation.</title>
        <authorList>
            <consortium name="The Broad Institute Genomics Platform"/>
            <consortium name="The Broad Institute Genome Sequencing Center for Infectious Disease"/>
            <person name="Wu L."/>
            <person name="Ma J."/>
        </authorList>
    </citation>
    <scope>NUCLEOTIDE SEQUENCE [LARGE SCALE GENOMIC DNA]</scope>
    <source>
        <strain evidence="3">JCM 4087</strain>
    </source>
</reference>
<dbReference type="PROSITE" id="PS50887">
    <property type="entry name" value="GGDEF"/>
    <property type="match status" value="1"/>
</dbReference>
<gene>
    <name evidence="2" type="ORF">ACFPT7_24220</name>
</gene>
<keyword evidence="2" id="KW-0548">Nucleotidyltransferase</keyword>
<organism evidence="2 3">
    <name type="scientific">Acidicapsa dinghuensis</name>
    <dbReference type="NCBI Taxonomy" id="2218256"/>
    <lineage>
        <taxon>Bacteria</taxon>
        <taxon>Pseudomonadati</taxon>
        <taxon>Acidobacteriota</taxon>
        <taxon>Terriglobia</taxon>
        <taxon>Terriglobales</taxon>
        <taxon>Acidobacteriaceae</taxon>
        <taxon>Acidicapsa</taxon>
    </lineage>
</organism>
<comment type="caution">
    <text evidence="2">The sequence shown here is derived from an EMBL/GenBank/DDBJ whole genome shotgun (WGS) entry which is preliminary data.</text>
</comment>
<dbReference type="Pfam" id="PF00990">
    <property type="entry name" value="GGDEF"/>
    <property type="match status" value="1"/>
</dbReference>
<dbReference type="NCBIfam" id="TIGR00254">
    <property type="entry name" value="GGDEF"/>
    <property type="match status" value="1"/>
</dbReference>
<evidence type="ECO:0000259" key="1">
    <source>
        <dbReference type="PROSITE" id="PS50887"/>
    </source>
</evidence>
<keyword evidence="3" id="KW-1185">Reference proteome</keyword>
<dbReference type="CDD" id="cd01949">
    <property type="entry name" value="GGDEF"/>
    <property type="match status" value="1"/>
</dbReference>
<proteinExistence type="predicted"/>
<evidence type="ECO:0000313" key="3">
    <source>
        <dbReference type="Proteomes" id="UP001596091"/>
    </source>
</evidence>
<dbReference type="SUPFAM" id="SSF55785">
    <property type="entry name" value="PYP-like sensor domain (PAS domain)"/>
    <property type="match status" value="1"/>
</dbReference>
<dbReference type="PANTHER" id="PTHR44757:SF2">
    <property type="entry name" value="BIOFILM ARCHITECTURE MAINTENANCE PROTEIN MBAA"/>
    <property type="match status" value="1"/>
</dbReference>
<dbReference type="CDD" id="cd00130">
    <property type="entry name" value="PAS"/>
    <property type="match status" value="1"/>
</dbReference>
<keyword evidence="2" id="KW-0808">Transferase</keyword>
<dbReference type="Proteomes" id="UP001596091">
    <property type="component" value="Unassembled WGS sequence"/>
</dbReference>
<dbReference type="InterPro" id="IPR052155">
    <property type="entry name" value="Biofilm_reg_signaling"/>
</dbReference>
<dbReference type="InterPro" id="IPR000014">
    <property type="entry name" value="PAS"/>
</dbReference>
<name>A0ABW1EPV4_9BACT</name>
<sequence length="316" mass="33614">MRYDSRIAMMQDSPNLLCVTLQLIRDAVVTADSEARVQALNPAAEALCGQLSSDASGKLVDAVFQMAADASVSLKTIAEEAMRAGTNGETVAAGLKQLTLLGEDGRRISVEVLASRYSADDGTGSGCVLVLHDTSRVMELAERISHSTQHDPLTGLPNRILLVDRLEQATKFADRNNEQLAVIFIGLDDLTRVRSEVGAAAGDALVREAAFRIGAVMRESDTVCRLGADEFVVLVPGVRSLSDVEAVATKLIDEFEKPYMAEADAIQTACSVGISVYPQDANDSATLMRLADGAMHQARGNEGSRCRFVNGAAGKV</sequence>
<dbReference type="InterPro" id="IPR029787">
    <property type="entry name" value="Nucleotide_cyclase"/>
</dbReference>
<dbReference type="PANTHER" id="PTHR44757">
    <property type="entry name" value="DIGUANYLATE CYCLASE DGCP"/>
    <property type="match status" value="1"/>
</dbReference>
<dbReference type="Pfam" id="PF00989">
    <property type="entry name" value="PAS"/>
    <property type="match status" value="1"/>
</dbReference>
<dbReference type="RefSeq" id="WP_263341903.1">
    <property type="nucleotide sequence ID" value="NZ_JAGSYH010000008.1"/>
</dbReference>
<dbReference type="InterPro" id="IPR035965">
    <property type="entry name" value="PAS-like_dom_sf"/>
</dbReference>
<dbReference type="Gene3D" id="3.30.450.20">
    <property type="entry name" value="PAS domain"/>
    <property type="match status" value="1"/>
</dbReference>
<accession>A0ABW1EPV4</accession>